<comment type="similarity">
    <text evidence="1">Belongs to the AFG1 ATPase family.</text>
</comment>
<evidence type="ECO:0000256" key="1">
    <source>
        <dbReference type="ARBA" id="ARBA00010322"/>
    </source>
</evidence>
<evidence type="ECO:0000256" key="4">
    <source>
        <dbReference type="ARBA" id="ARBA00022801"/>
    </source>
</evidence>
<dbReference type="GO" id="GO:0016887">
    <property type="term" value="F:ATP hydrolysis activity"/>
    <property type="evidence" value="ECO:0007669"/>
    <property type="project" value="InterPro"/>
</dbReference>
<dbReference type="GO" id="GO:0005737">
    <property type="term" value="C:cytoplasm"/>
    <property type="evidence" value="ECO:0007669"/>
    <property type="project" value="TreeGrafter"/>
</dbReference>
<evidence type="ECO:0000313" key="7">
    <source>
        <dbReference type="EMBL" id="KAG9455822.1"/>
    </source>
</evidence>
<dbReference type="GO" id="GO:0046872">
    <property type="term" value="F:metal ion binding"/>
    <property type="evidence" value="ECO:0007669"/>
    <property type="project" value="UniProtKB-KW"/>
</dbReference>
<dbReference type="Proteomes" id="UP000825729">
    <property type="component" value="Unassembled WGS sequence"/>
</dbReference>
<dbReference type="FunFam" id="3.90.79.10:FF:000056">
    <property type="entry name" value="Nudix hydrolase 3"/>
    <property type="match status" value="1"/>
</dbReference>
<dbReference type="InterPro" id="IPR027417">
    <property type="entry name" value="P-loop_NTPase"/>
</dbReference>
<feature type="domain" description="Nudix hydrolase" evidence="6">
    <location>
        <begin position="35"/>
        <end position="177"/>
    </location>
</feature>
<dbReference type="CDD" id="cd04692">
    <property type="entry name" value="NUDIX_Hydrolase"/>
    <property type="match status" value="1"/>
</dbReference>
<dbReference type="Gene3D" id="3.30.540.30">
    <property type="match status" value="1"/>
</dbReference>
<dbReference type="InterPro" id="IPR039461">
    <property type="entry name" value="Peptidase_M49"/>
</dbReference>
<dbReference type="Pfam" id="PF03969">
    <property type="entry name" value="AFG1_ATPase"/>
    <property type="match status" value="1"/>
</dbReference>
<gene>
    <name evidence="7" type="ORF">H6P81_000330</name>
</gene>
<keyword evidence="3" id="KW-0547">Nucleotide-binding</keyword>
<dbReference type="SUPFAM" id="SSF52540">
    <property type="entry name" value="P-loop containing nucleoside triphosphate hydrolases"/>
    <property type="match status" value="1"/>
</dbReference>
<comment type="caution">
    <text evidence="7">The sequence shown here is derived from an EMBL/GenBank/DDBJ whole genome shotgun (WGS) entry which is preliminary data.</text>
</comment>
<protein>
    <recommendedName>
        <fullName evidence="6">Nudix hydrolase domain-containing protein</fullName>
    </recommendedName>
</protein>
<keyword evidence="2" id="KW-0479">Metal-binding</keyword>
<sequence length="1308" mass="148187">MAVIAQDDELLDVLTNTGEKTGISRTRGDVHRDGEYHRAVHVWIFAESTQELLLQKRADCKDSWPGLWDISSAGHLSAGDTSLLTARRELEEELGIKLPKNAFELLFVFLQECTINNGKYINNEFNDVYLVTTMDPIPAEAFTLQVTEVSDVKYISWEEYKDLLAKEDPGYVPYDVAGQYGQLFSIIEKRYKINDIDRCLALQKQLDRYVTIPLEAELAGLSEADKEALVCLIKAAKVIDDIFYLQVWYNNPVLRDWLKEHSGVSKLDLLKWTYYLINKSPWSILDENEAFLTTADSAVTLIPDSSKLVSGWTGLAYRAAFPLIKPPGANFYPPDMDKKEFQLWKNTLSEDQQRAATGYFNVVKRLSESDVDTSLKDIHDLFIVPFSEEYRSCLTRAADLLYKAAELTDSPSLRRLLKAKATAFLSNDYYESDIAWMELDSKLDVTIGPYETYEDTLFGYKATFEAFIGIRDDKATAEVKLFGDSLQDLEQNLPLDDVYKSKDVVAAPIRVIQLIYNSGDVKGPQTVAFNLPNDERIVNERGTSMVMLKNVSEAKFKHILVPIANSCIKEEQKKNVDFESFFTHTVCHECCHGIGPHSIRLPNGRESTVRLELQELYSAIEEAKADIVGLWAFRFLIHKGLLPSSLLESMYVSFLAGCFRSVRFGLEEAHGKGQALQFNWLFEKGAFVLDSDGTFYVDFSKVEEAVESLSREILTIQAKGDKLSAKSLLDNYGKMTQPLSYAMQKLGSIKVPVDITPIFRATDMLQDKLRGEELRNRGGDLNRGNSDTTFRCHWFEVFQSTDMRRIAQTACFIRAAFCQKEKDIFWNAVGKRQRIFSSSLSQCFLKTPSHNDNLNRFLHNAVIARTLFTYAAKYPSEALSSTSSGVKTGPLAEYEKRITSGELVDGDNFQVYTLQELQRLYDELVESADACRLDRYATTDKAGRSRWLWSRLLPESSYSPVRGLYLYGGVGTGKTMLMDLFYEQLPANWRKMRIHFHDFMLNVHSRLQRHKGVSDPLEVVAGEISDESILLCLDEFMVNDVADALILNRLFSHLFSKGVVLVATSNRAPDNLYEGGLQRDLFIPFIATLKERCVVHEIGSSVDYRKMTSAEQGFYFVGNTGLELLKQKFQHLVGSDTPTPQVVEVVMGRKLEVPLGANGCAYFSFEDLCDRPLGAADYFGLFKKFHTLALEGVPIFGPHNRTAAYRFVTLVDVMYENKARLVCAAEASPIEVFERIVTVSDAQKLAPRTSSRSRKNDDLDLCVDNELGFAKDRTISRLTEMNSREYLEQFSATLLDRNAEDERGQRQV</sequence>
<dbReference type="InterPro" id="IPR015797">
    <property type="entry name" value="NUDIX_hydrolase-like_dom_sf"/>
</dbReference>
<dbReference type="PANTHER" id="PTHR23422">
    <property type="entry name" value="DIPEPTIDYL PEPTIDASE III-RELATED"/>
    <property type="match status" value="1"/>
</dbReference>
<dbReference type="Pfam" id="PF00293">
    <property type="entry name" value="NUDIX"/>
    <property type="match status" value="1"/>
</dbReference>
<evidence type="ECO:0000256" key="3">
    <source>
        <dbReference type="ARBA" id="ARBA00022741"/>
    </source>
</evidence>
<dbReference type="FunFam" id="3.40.50.300:FF:000856">
    <property type="entry name" value="AFG1-like ATPase isoform X1"/>
    <property type="match status" value="1"/>
</dbReference>
<evidence type="ECO:0000256" key="2">
    <source>
        <dbReference type="ARBA" id="ARBA00022723"/>
    </source>
</evidence>
<dbReference type="InterPro" id="IPR000086">
    <property type="entry name" value="NUDIX_hydrolase_dom"/>
</dbReference>
<dbReference type="GO" id="GO:0008239">
    <property type="term" value="F:dipeptidyl-peptidase activity"/>
    <property type="evidence" value="ECO:0007669"/>
    <property type="project" value="TreeGrafter"/>
</dbReference>
<keyword evidence="5" id="KW-0067">ATP-binding</keyword>
<dbReference type="SUPFAM" id="SSF55811">
    <property type="entry name" value="Nudix"/>
    <property type="match status" value="1"/>
</dbReference>
<dbReference type="GO" id="GO:0005524">
    <property type="term" value="F:ATP binding"/>
    <property type="evidence" value="ECO:0007669"/>
    <property type="project" value="UniProtKB-KW"/>
</dbReference>
<dbReference type="PANTHER" id="PTHR23422:SF9">
    <property type="entry name" value="ZN-DEPENDENT HYDROLASE"/>
    <property type="match status" value="1"/>
</dbReference>
<evidence type="ECO:0000313" key="8">
    <source>
        <dbReference type="Proteomes" id="UP000825729"/>
    </source>
</evidence>
<proteinExistence type="inferred from homology"/>
<keyword evidence="8" id="KW-1185">Reference proteome</keyword>
<dbReference type="InterPro" id="IPR005654">
    <property type="entry name" value="ATPase_AFG1-like"/>
</dbReference>
<accession>A0AAV7F7R3</accession>
<organism evidence="7 8">
    <name type="scientific">Aristolochia fimbriata</name>
    <name type="common">White veined hardy Dutchman's pipe vine</name>
    <dbReference type="NCBI Taxonomy" id="158543"/>
    <lineage>
        <taxon>Eukaryota</taxon>
        <taxon>Viridiplantae</taxon>
        <taxon>Streptophyta</taxon>
        <taxon>Embryophyta</taxon>
        <taxon>Tracheophyta</taxon>
        <taxon>Spermatophyta</taxon>
        <taxon>Magnoliopsida</taxon>
        <taxon>Magnoliidae</taxon>
        <taxon>Piperales</taxon>
        <taxon>Aristolochiaceae</taxon>
        <taxon>Aristolochia</taxon>
    </lineage>
</organism>
<evidence type="ECO:0000256" key="5">
    <source>
        <dbReference type="ARBA" id="ARBA00022840"/>
    </source>
</evidence>
<dbReference type="Gene3D" id="3.90.79.10">
    <property type="entry name" value="Nucleoside Triphosphate Pyrophosphohydrolase"/>
    <property type="match status" value="1"/>
</dbReference>
<dbReference type="EMBL" id="JAINDJ010000002">
    <property type="protein sequence ID" value="KAG9455822.1"/>
    <property type="molecule type" value="Genomic_DNA"/>
</dbReference>
<name>A0AAV7F7R3_ARIFI</name>
<dbReference type="Pfam" id="PF03571">
    <property type="entry name" value="Peptidase_M49"/>
    <property type="match status" value="1"/>
</dbReference>
<dbReference type="PROSITE" id="PS51462">
    <property type="entry name" value="NUDIX"/>
    <property type="match status" value="1"/>
</dbReference>
<reference evidence="7 8" key="1">
    <citation type="submission" date="2021-07" db="EMBL/GenBank/DDBJ databases">
        <title>The Aristolochia fimbriata genome: insights into angiosperm evolution, floral development and chemical biosynthesis.</title>
        <authorList>
            <person name="Jiao Y."/>
        </authorList>
    </citation>
    <scope>NUCLEOTIDE SEQUENCE [LARGE SCALE GENOMIC DNA]</scope>
    <source>
        <strain evidence="7">IBCAS-2021</strain>
        <tissue evidence="7">Leaf</tissue>
    </source>
</reference>
<evidence type="ECO:0000259" key="6">
    <source>
        <dbReference type="PROSITE" id="PS51462"/>
    </source>
</evidence>
<dbReference type="Gene3D" id="3.40.50.300">
    <property type="entry name" value="P-loop containing nucleotide triphosphate hydrolases"/>
    <property type="match status" value="1"/>
</dbReference>
<dbReference type="NCBIfam" id="NF040713">
    <property type="entry name" value="ZapE"/>
    <property type="match status" value="1"/>
</dbReference>
<keyword evidence="4" id="KW-0378">Hydrolase</keyword>